<dbReference type="UniPathway" id="UPA00251">
    <property type="reaction ID" value="UER00317"/>
</dbReference>
<comment type="cofactor">
    <cofactor evidence="2 9">
        <name>pyridoxal 5'-phosphate</name>
        <dbReference type="ChEBI" id="CHEBI:597326"/>
    </cofactor>
</comment>
<dbReference type="Gene3D" id="3.40.640.10">
    <property type="entry name" value="Type I PLP-dependent aspartate aminotransferase-like (Major domain)"/>
    <property type="match status" value="1"/>
</dbReference>
<dbReference type="OrthoDB" id="9807885at2"/>
<keyword evidence="5 9" id="KW-0963">Cytoplasm</keyword>
<keyword evidence="8 9" id="KW-0627">Porphyrin biosynthesis</keyword>
<dbReference type="AlphaFoldDB" id="A0A0A5GA92"/>
<evidence type="ECO:0000256" key="9">
    <source>
        <dbReference type="HAMAP-Rule" id="MF_00375"/>
    </source>
</evidence>
<accession>A0A0A5GA92</accession>
<comment type="pathway">
    <text evidence="3">Porphyrin-containing compound metabolism; protoporphyrin-IX biosynthesis; 5-aminolevulinate from L-glutamyl-tRNA(Glu): step 2/2.</text>
</comment>
<dbReference type="PANTHER" id="PTHR43713">
    <property type="entry name" value="GLUTAMATE-1-SEMIALDEHYDE 2,1-AMINOMUTASE"/>
    <property type="match status" value="1"/>
</dbReference>
<keyword evidence="10" id="KW-0808">Transferase</keyword>
<keyword evidence="11" id="KW-1185">Reference proteome</keyword>
<feature type="modified residue" description="N6-(pyridoxal phosphate)lysine" evidence="9">
    <location>
        <position position="268"/>
    </location>
</feature>
<dbReference type="EMBL" id="AVPG01000003">
    <property type="protein sequence ID" value="KGX88113.1"/>
    <property type="molecule type" value="Genomic_DNA"/>
</dbReference>
<dbReference type="InterPro" id="IPR015422">
    <property type="entry name" value="PyrdxlP-dep_Trfase_small"/>
</dbReference>
<comment type="catalytic activity">
    <reaction evidence="1 9">
        <text>(S)-4-amino-5-oxopentanoate = 5-aminolevulinate</text>
        <dbReference type="Rhea" id="RHEA:14265"/>
        <dbReference type="ChEBI" id="CHEBI:57501"/>
        <dbReference type="ChEBI" id="CHEBI:356416"/>
        <dbReference type="EC" id="5.4.3.8"/>
    </reaction>
</comment>
<evidence type="ECO:0000256" key="4">
    <source>
        <dbReference type="ARBA" id="ARBA00008981"/>
    </source>
</evidence>
<keyword evidence="7 9" id="KW-0413">Isomerase</keyword>
<keyword evidence="10" id="KW-0032">Aminotransferase</keyword>
<comment type="caution">
    <text evidence="10">The sequence shown here is derived from an EMBL/GenBank/DDBJ whole genome shotgun (WGS) entry which is preliminary data.</text>
</comment>
<reference evidence="10 11" key="1">
    <citation type="submission" date="2013-08" db="EMBL/GenBank/DDBJ databases">
        <authorList>
            <person name="Huang J."/>
            <person name="Wang G."/>
        </authorList>
    </citation>
    <scope>NUCLEOTIDE SEQUENCE [LARGE SCALE GENOMIC DNA]</scope>
    <source>
        <strain evidence="10 11">JSM 072002</strain>
    </source>
</reference>
<proteinExistence type="inferred from homology"/>
<comment type="subcellular location">
    <subcellularLocation>
        <location evidence="9">Cytoplasm</location>
    </subcellularLocation>
</comment>
<evidence type="ECO:0000256" key="2">
    <source>
        <dbReference type="ARBA" id="ARBA00001933"/>
    </source>
</evidence>
<dbReference type="Proteomes" id="UP000030401">
    <property type="component" value="Unassembled WGS sequence"/>
</dbReference>
<dbReference type="GO" id="GO:0005737">
    <property type="term" value="C:cytoplasm"/>
    <property type="evidence" value="ECO:0007669"/>
    <property type="project" value="UniProtKB-SubCell"/>
</dbReference>
<keyword evidence="6 9" id="KW-0663">Pyridoxal phosphate</keyword>
<dbReference type="RefSeq" id="WP_036832376.1">
    <property type="nucleotide sequence ID" value="NZ_AVPG01000003.1"/>
</dbReference>
<name>A0A0A5GA92_9BACI</name>
<evidence type="ECO:0000313" key="10">
    <source>
        <dbReference type="EMBL" id="KGX88113.1"/>
    </source>
</evidence>
<evidence type="ECO:0000313" key="11">
    <source>
        <dbReference type="Proteomes" id="UP000030401"/>
    </source>
</evidence>
<evidence type="ECO:0000256" key="8">
    <source>
        <dbReference type="ARBA" id="ARBA00023244"/>
    </source>
</evidence>
<evidence type="ECO:0000256" key="3">
    <source>
        <dbReference type="ARBA" id="ARBA00004819"/>
    </source>
</evidence>
<dbReference type="EC" id="5.4.3.8" evidence="9"/>
<dbReference type="GO" id="GO:0006782">
    <property type="term" value="P:protoporphyrinogen IX biosynthetic process"/>
    <property type="evidence" value="ECO:0007669"/>
    <property type="project" value="UniProtKB-UniRule"/>
</dbReference>
<evidence type="ECO:0000256" key="7">
    <source>
        <dbReference type="ARBA" id="ARBA00023235"/>
    </source>
</evidence>
<evidence type="ECO:0000256" key="5">
    <source>
        <dbReference type="ARBA" id="ARBA00022490"/>
    </source>
</evidence>
<evidence type="ECO:0000256" key="6">
    <source>
        <dbReference type="ARBA" id="ARBA00022898"/>
    </source>
</evidence>
<dbReference type="FunFam" id="3.40.640.10:FF:000021">
    <property type="entry name" value="Glutamate-1-semialdehyde 2,1-aminomutase"/>
    <property type="match status" value="1"/>
</dbReference>
<dbReference type="STRING" id="1385512.N784_10225"/>
<dbReference type="InterPro" id="IPR004639">
    <property type="entry name" value="4pyrrol_synth_GluAld_NH2Trfase"/>
</dbReference>
<dbReference type="eggNOG" id="COG0001">
    <property type="taxonomic scope" value="Bacteria"/>
</dbReference>
<dbReference type="NCBIfam" id="NF000818">
    <property type="entry name" value="PRK00062.1"/>
    <property type="match status" value="1"/>
</dbReference>
<organism evidence="10 11">
    <name type="scientific">Pontibacillus litoralis JSM 072002</name>
    <dbReference type="NCBI Taxonomy" id="1385512"/>
    <lineage>
        <taxon>Bacteria</taxon>
        <taxon>Bacillati</taxon>
        <taxon>Bacillota</taxon>
        <taxon>Bacilli</taxon>
        <taxon>Bacillales</taxon>
        <taxon>Bacillaceae</taxon>
        <taxon>Pontibacillus</taxon>
    </lineage>
</organism>
<dbReference type="InterPro" id="IPR015424">
    <property type="entry name" value="PyrdxlP-dep_Trfase"/>
</dbReference>
<gene>
    <name evidence="9" type="primary">hemL</name>
    <name evidence="10" type="ORF">N784_10225</name>
</gene>
<dbReference type="GO" id="GO:0008483">
    <property type="term" value="F:transaminase activity"/>
    <property type="evidence" value="ECO:0007669"/>
    <property type="project" value="UniProtKB-KW"/>
</dbReference>
<dbReference type="InterPro" id="IPR015421">
    <property type="entry name" value="PyrdxlP-dep_Trfase_major"/>
</dbReference>
<dbReference type="GO" id="GO:0030170">
    <property type="term" value="F:pyridoxal phosphate binding"/>
    <property type="evidence" value="ECO:0007669"/>
    <property type="project" value="InterPro"/>
</dbReference>
<protein>
    <recommendedName>
        <fullName evidence="9">Glutamate-1-semialdehyde 2,1-aminomutase</fullName>
        <shortName evidence="9">GSA</shortName>
        <ecNumber evidence="9">5.4.3.8</ecNumber>
    </recommendedName>
    <alternativeName>
        <fullName evidence="9">Glutamate-1-semialdehyde aminotransferase</fullName>
        <shortName evidence="9">GSA-AT</shortName>
    </alternativeName>
</protein>
<evidence type="ECO:0000256" key="1">
    <source>
        <dbReference type="ARBA" id="ARBA00001579"/>
    </source>
</evidence>
<dbReference type="InterPro" id="IPR005814">
    <property type="entry name" value="Aminotrans_3"/>
</dbReference>
<dbReference type="SUPFAM" id="SSF53383">
    <property type="entry name" value="PLP-dependent transferases"/>
    <property type="match status" value="1"/>
</dbReference>
<dbReference type="Gene3D" id="3.90.1150.10">
    <property type="entry name" value="Aspartate Aminotransferase, domain 1"/>
    <property type="match status" value="1"/>
</dbReference>
<comment type="subunit">
    <text evidence="9">Homodimer.</text>
</comment>
<dbReference type="CDD" id="cd00610">
    <property type="entry name" value="OAT_like"/>
    <property type="match status" value="1"/>
</dbReference>
<dbReference type="PANTHER" id="PTHR43713:SF1">
    <property type="entry name" value="GLUTAMATE-1-SEMIALDEHYDE 2,1-AMINOMUTASE 2"/>
    <property type="match status" value="1"/>
</dbReference>
<dbReference type="Pfam" id="PF00202">
    <property type="entry name" value="Aminotran_3"/>
    <property type="match status" value="1"/>
</dbReference>
<dbReference type="HAMAP" id="MF_00375">
    <property type="entry name" value="HemL_aminotrans_3"/>
    <property type="match status" value="1"/>
</dbReference>
<dbReference type="NCBIfam" id="TIGR00713">
    <property type="entry name" value="hemL"/>
    <property type="match status" value="1"/>
</dbReference>
<dbReference type="NCBIfam" id="NF009055">
    <property type="entry name" value="PRK12389.1"/>
    <property type="match status" value="1"/>
</dbReference>
<dbReference type="GO" id="GO:0042286">
    <property type="term" value="F:glutamate-1-semialdehyde 2,1-aminomutase activity"/>
    <property type="evidence" value="ECO:0007669"/>
    <property type="project" value="UniProtKB-UniRule"/>
</dbReference>
<sequence>MKHDQSISLYNEAQQHIVGGVNSPSRAFKGVGGGTPVFMEKAEGAYFWDVDGNKYIDYLAAYGPIITGHAHPHIADAISKCAYNGVLYGTPTKLENQFAKTLKEAIPSMEKVRFVNSGTEAVMTTIRVARAYTNRTKIIKFAGCYHGHSDLVLVAAGSGPATLGTPDSAGIPTSIAQEVITVPFNDIETYKKAMEIHGNNVAAVLVEPIVGNFGIVEPNPGFLQQVKDIAHDTGSLLIFDEVITAFRFTYGSAQDIVGVEPDMTALGKIIGGGLPIGAYGGRIDIMEQVAPLGPAYQAGTMAGNPASISAGIACLEVLQQAGVYEKLDKLGTQLEEGIQQHAATYNLPITINRLKGALTVYFTNEKVENYDQAEASNGDMFARFFHLMLNEGINLAPSKYEAWFLTTEHTEADIEQTLQAVEKSFRIMAQE</sequence>
<comment type="similarity">
    <text evidence="4 9">Belongs to the class-III pyridoxal-phosphate-dependent aminotransferase family. HemL subfamily.</text>
</comment>